<keyword evidence="2" id="KW-1185">Reference proteome</keyword>
<dbReference type="EMBL" id="KN549207">
    <property type="protein sequence ID" value="KHJ99726.1"/>
    <property type="molecule type" value="Genomic_DNA"/>
</dbReference>
<dbReference type="AlphaFoldDB" id="A0A0B1TUD2"/>
<protein>
    <submittedName>
        <fullName evidence="1">Uncharacterized protein</fullName>
    </submittedName>
</protein>
<reference evidence="1 2" key="1">
    <citation type="submission" date="2014-03" db="EMBL/GenBank/DDBJ databases">
        <title>Draft genome of the hookworm Oesophagostomum dentatum.</title>
        <authorList>
            <person name="Mitreva M."/>
        </authorList>
    </citation>
    <scope>NUCLEOTIDE SEQUENCE [LARGE SCALE GENOMIC DNA]</scope>
    <source>
        <strain evidence="1 2">OD-Hann</strain>
    </source>
</reference>
<gene>
    <name evidence="1" type="ORF">OESDEN_00282</name>
</gene>
<evidence type="ECO:0000313" key="2">
    <source>
        <dbReference type="Proteomes" id="UP000053660"/>
    </source>
</evidence>
<sequence length="122" mass="13687">MVTRIQELARYANHFDNQLGFPLCEQLRAPNAFLKTSYTASLNCHDFAFGNINGTDESNFKNVTCKEDEQFCISLNGSITLPNYHFNGIVGQCDGAGETAAMLKNMFGFTCWVCYTFEDSLK</sequence>
<proteinExistence type="predicted"/>
<name>A0A0B1TUD2_OESDE</name>
<organism evidence="1 2">
    <name type="scientific">Oesophagostomum dentatum</name>
    <name type="common">Nodular worm</name>
    <dbReference type="NCBI Taxonomy" id="61180"/>
    <lineage>
        <taxon>Eukaryota</taxon>
        <taxon>Metazoa</taxon>
        <taxon>Ecdysozoa</taxon>
        <taxon>Nematoda</taxon>
        <taxon>Chromadorea</taxon>
        <taxon>Rhabditida</taxon>
        <taxon>Rhabditina</taxon>
        <taxon>Rhabditomorpha</taxon>
        <taxon>Strongyloidea</taxon>
        <taxon>Strongylidae</taxon>
        <taxon>Oesophagostomum</taxon>
    </lineage>
</organism>
<dbReference type="Proteomes" id="UP000053660">
    <property type="component" value="Unassembled WGS sequence"/>
</dbReference>
<dbReference type="OrthoDB" id="5889625at2759"/>
<evidence type="ECO:0000313" key="1">
    <source>
        <dbReference type="EMBL" id="KHJ99726.1"/>
    </source>
</evidence>
<accession>A0A0B1TUD2</accession>